<feature type="compositionally biased region" description="Polar residues" evidence="5">
    <location>
        <begin position="421"/>
        <end position="432"/>
    </location>
</feature>
<feature type="region of interest" description="Disordered" evidence="5">
    <location>
        <begin position="1"/>
        <end position="164"/>
    </location>
</feature>
<evidence type="ECO:0000313" key="7">
    <source>
        <dbReference type="EMBL" id="TFK52293.1"/>
    </source>
</evidence>
<evidence type="ECO:0000256" key="2">
    <source>
        <dbReference type="ARBA" id="ARBA00010979"/>
    </source>
</evidence>
<dbReference type="PANTHER" id="PTHR13237">
    <property type="entry name" value="SOMETHING ABOUT SILENCING PROTEIN 10-RELATED"/>
    <property type="match status" value="1"/>
</dbReference>
<feature type="compositionally biased region" description="Acidic residues" evidence="5">
    <location>
        <begin position="122"/>
        <end position="132"/>
    </location>
</feature>
<feature type="domain" description="Sas10 C-terminal" evidence="6">
    <location>
        <begin position="582"/>
        <end position="656"/>
    </location>
</feature>
<feature type="compositionally biased region" description="Basic and acidic residues" evidence="5">
    <location>
        <begin position="557"/>
        <end position="576"/>
    </location>
</feature>
<evidence type="ECO:0000256" key="4">
    <source>
        <dbReference type="ARBA" id="ARBA00023242"/>
    </source>
</evidence>
<gene>
    <name evidence="7" type="ORF">OE88DRAFT_1657479</name>
</gene>
<dbReference type="STRING" id="5364.A0A5C3N4T7"/>
<feature type="compositionally biased region" description="Basic and acidic residues" evidence="5">
    <location>
        <begin position="518"/>
        <end position="532"/>
    </location>
</feature>
<feature type="compositionally biased region" description="Basic and acidic residues" evidence="5">
    <location>
        <begin position="490"/>
        <end position="509"/>
    </location>
</feature>
<feature type="compositionally biased region" description="Acidic residues" evidence="5">
    <location>
        <begin position="78"/>
        <end position="92"/>
    </location>
</feature>
<accession>A0A5C3N4T7</accession>
<organism evidence="7 8">
    <name type="scientific">Heliocybe sulcata</name>
    <dbReference type="NCBI Taxonomy" id="5364"/>
    <lineage>
        <taxon>Eukaryota</taxon>
        <taxon>Fungi</taxon>
        <taxon>Dikarya</taxon>
        <taxon>Basidiomycota</taxon>
        <taxon>Agaricomycotina</taxon>
        <taxon>Agaricomycetes</taxon>
        <taxon>Gloeophyllales</taxon>
        <taxon>Gloeophyllaceae</taxon>
        <taxon>Heliocybe</taxon>
    </lineage>
</organism>
<feature type="compositionally biased region" description="Acidic residues" evidence="5">
    <location>
        <begin position="150"/>
        <end position="161"/>
    </location>
</feature>
<dbReference type="OrthoDB" id="1924577at2759"/>
<feature type="region of interest" description="Disordered" evidence="5">
    <location>
        <begin position="596"/>
        <end position="630"/>
    </location>
</feature>
<dbReference type="GO" id="GO:0000462">
    <property type="term" value="P:maturation of SSU-rRNA from tricistronic rRNA transcript (SSU-rRNA, 5.8S rRNA, LSU-rRNA)"/>
    <property type="evidence" value="ECO:0007669"/>
    <property type="project" value="TreeGrafter"/>
</dbReference>
<keyword evidence="3" id="KW-0597">Phosphoprotein</keyword>
<evidence type="ECO:0000256" key="5">
    <source>
        <dbReference type="SAM" id="MobiDB-lite"/>
    </source>
</evidence>
<evidence type="ECO:0000313" key="8">
    <source>
        <dbReference type="Proteomes" id="UP000305948"/>
    </source>
</evidence>
<feature type="region of interest" description="Disordered" evidence="5">
    <location>
        <begin position="330"/>
        <end position="358"/>
    </location>
</feature>
<feature type="compositionally biased region" description="Basic and acidic residues" evidence="5">
    <location>
        <begin position="44"/>
        <end position="53"/>
    </location>
</feature>
<dbReference type="InterPro" id="IPR018972">
    <property type="entry name" value="Sas10_C_dom"/>
</dbReference>
<dbReference type="EMBL" id="ML213509">
    <property type="protein sequence ID" value="TFK52293.1"/>
    <property type="molecule type" value="Genomic_DNA"/>
</dbReference>
<reference evidence="7 8" key="1">
    <citation type="journal article" date="2019" name="Nat. Ecol. Evol.">
        <title>Megaphylogeny resolves global patterns of mushroom evolution.</title>
        <authorList>
            <person name="Varga T."/>
            <person name="Krizsan K."/>
            <person name="Foldi C."/>
            <person name="Dima B."/>
            <person name="Sanchez-Garcia M."/>
            <person name="Sanchez-Ramirez S."/>
            <person name="Szollosi G.J."/>
            <person name="Szarkandi J.G."/>
            <person name="Papp V."/>
            <person name="Albert L."/>
            <person name="Andreopoulos W."/>
            <person name="Angelini C."/>
            <person name="Antonin V."/>
            <person name="Barry K.W."/>
            <person name="Bougher N.L."/>
            <person name="Buchanan P."/>
            <person name="Buyck B."/>
            <person name="Bense V."/>
            <person name="Catcheside P."/>
            <person name="Chovatia M."/>
            <person name="Cooper J."/>
            <person name="Damon W."/>
            <person name="Desjardin D."/>
            <person name="Finy P."/>
            <person name="Geml J."/>
            <person name="Haridas S."/>
            <person name="Hughes K."/>
            <person name="Justo A."/>
            <person name="Karasinski D."/>
            <person name="Kautmanova I."/>
            <person name="Kiss B."/>
            <person name="Kocsube S."/>
            <person name="Kotiranta H."/>
            <person name="LaButti K.M."/>
            <person name="Lechner B.E."/>
            <person name="Liimatainen K."/>
            <person name="Lipzen A."/>
            <person name="Lukacs Z."/>
            <person name="Mihaltcheva S."/>
            <person name="Morgado L.N."/>
            <person name="Niskanen T."/>
            <person name="Noordeloos M.E."/>
            <person name="Ohm R.A."/>
            <person name="Ortiz-Santana B."/>
            <person name="Ovrebo C."/>
            <person name="Racz N."/>
            <person name="Riley R."/>
            <person name="Savchenko A."/>
            <person name="Shiryaev A."/>
            <person name="Soop K."/>
            <person name="Spirin V."/>
            <person name="Szebenyi C."/>
            <person name="Tomsovsky M."/>
            <person name="Tulloss R.E."/>
            <person name="Uehling J."/>
            <person name="Grigoriev I.V."/>
            <person name="Vagvolgyi C."/>
            <person name="Papp T."/>
            <person name="Martin F.M."/>
            <person name="Miettinen O."/>
            <person name="Hibbett D.S."/>
            <person name="Nagy L.G."/>
        </authorList>
    </citation>
    <scope>NUCLEOTIDE SEQUENCE [LARGE SCALE GENOMIC DNA]</scope>
    <source>
        <strain evidence="7 8">OMC1185</strain>
    </source>
</reference>
<evidence type="ECO:0000256" key="1">
    <source>
        <dbReference type="ARBA" id="ARBA00004123"/>
    </source>
</evidence>
<dbReference type="Pfam" id="PF09368">
    <property type="entry name" value="Sas10"/>
    <property type="match status" value="1"/>
</dbReference>
<feature type="region of interest" description="Disordered" evidence="5">
    <location>
        <begin position="388"/>
        <end position="582"/>
    </location>
</feature>
<comment type="subcellular location">
    <subcellularLocation>
        <location evidence="1">Nucleus</location>
    </subcellularLocation>
</comment>
<feature type="compositionally biased region" description="Low complexity" evidence="5">
    <location>
        <begin position="96"/>
        <end position="105"/>
    </location>
</feature>
<evidence type="ECO:0000256" key="3">
    <source>
        <dbReference type="ARBA" id="ARBA00022553"/>
    </source>
</evidence>
<feature type="compositionally biased region" description="Acidic residues" evidence="5">
    <location>
        <begin position="330"/>
        <end position="347"/>
    </location>
</feature>
<protein>
    <recommendedName>
        <fullName evidence="6">Sas10 C-terminal domain-containing protein</fullName>
    </recommendedName>
</protein>
<feature type="compositionally biased region" description="Acidic residues" evidence="5">
    <location>
        <begin position="533"/>
        <end position="544"/>
    </location>
</feature>
<name>A0A5C3N4T7_9AGAM</name>
<proteinExistence type="inferred from homology"/>
<dbReference type="Pfam" id="PF04000">
    <property type="entry name" value="Sas10_Utp3"/>
    <property type="match status" value="1"/>
</dbReference>
<keyword evidence="8" id="KW-1185">Reference proteome</keyword>
<dbReference type="GO" id="GO:0032040">
    <property type="term" value="C:small-subunit processome"/>
    <property type="evidence" value="ECO:0007669"/>
    <property type="project" value="TreeGrafter"/>
</dbReference>
<sequence>MVRRRSTKLAAKANNKPRGINRKDSKMNKWNTVEDIPMDEEDEFHASRDRILLEGEEDADSDYGEEEEVFSLKGMPETDSEEDEGESGEDYEDKQGSPTQSSTKTSKPRTSKSKYTVPSSESESEDESEPEESWGTKKSAYYSSNAAQLESEDDEANEMEEREAARLQAKARDVLGDDDFGLADAVDIYPMEQDVLDLTTSAEPVALALPTDKKQLIKHLERTSPETLALARDCEDVVEYLKKTKSKLDQMEEDTTDGLLLGMAHLHYQALLTYTTTLAFYLHLRTSPQYIAKPESLRSHPVLTRLLSLKQSLASLEDLDFAASDLDDDDLSDLDEDEEMEDAEELWSDDKKEKKKKGPDILMTPAEFDAFMKQLEAAKAANKAAAAEALQAGEAEAESERPKKKRKTKPSPQPIFDLTEPSLSAFTSSAPSKSLADPDDLYGDPAALTHTDALDKSARKRSLQFYTAKIDSSGAKRERARAQWGGDDDVPYRERKRESEKKKVEEARRRGLVGGEDLDGREQEPEVQKGADESDGEAEGDDQDGYYALVKKKKEKRKEAKKKEYEAQKAASRPDFDDAAASGPRALTRAILKNKGLTPHRSKSVRNPRVKKKQKFEQAKKKIASQKPVFKAGAGDAQRYEGEKSGISKVVKSVRL</sequence>
<feature type="compositionally biased region" description="Basic residues" evidence="5">
    <location>
        <begin position="598"/>
        <end position="614"/>
    </location>
</feature>
<dbReference type="InterPro" id="IPR007146">
    <property type="entry name" value="Sas10/Utp3/C1D"/>
</dbReference>
<dbReference type="AlphaFoldDB" id="A0A5C3N4T7"/>
<dbReference type="Proteomes" id="UP000305948">
    <property type="component" value="Unassembled WGS sequence"/>
</dbReference>
<keyword evidence="4" id="KW-0539">Nucleus</keyword>
<evidence type="ECO:0000259" key="6">
    <source>
        <dbReference type="Pfam" id="PF09368"/>
    </source>
</evidence>
<dbReference type="PANTHER" id="PTHR13237:SF8">
    <property type="entry name" value="SOMETHING ABOUT SILENCING PROTEIN 10"/>
    <property type="match status" value="1"/>
</dbReference>
<comment type="similarity">
    <text evidence="2">Belongs to the SAS10 family.</text>
</comment>
<feature type="compositionally biased region" description="Acidic residues" evidence="5">
    <location>
        <begin position="54"/>
        <end position="69"/>
    </location>
</feature>